<evidence type="ECO:0000256" key="1">
    <source>
        <dbReference type="SAM" id="MobiDB-lite"/>
    </source>
</evidence>
<protein>
    <submittedName>
        <fullName evidence="2">Uncharacterized protein</fullName>
    </submittedName>
</protein>
<evidence type="ECO:0000313" key="2">
    <source>
        <dbReference type="EMBL" id="KAF5846269.1"/>
    </source>
</evidence>
<proteinExistence type="predicted"/>
<organism evidence="2 3">
    <name type="scientific">Cochliobolus sativus</name>
    <name type="common">Common root rot and spot blotch fungus</name>
    <name type="synonym">Bipolaris sorokiniana</name>
    <dbReference type="NCBI Taxonomy" id="45130"/>
    <lineage>
        <taxon>Eukaryota</taxon>
        <taxon>Fungi</taxon>
        <taxon>Dikarya</taxon>
        <taxon>Ascomycota</taxon>
        <taxon>Pezizomycotina</taxon>
        <taxon>Dothideomycetes</taxon>
        <taxon>Pleosporomycetidae</taxon>
        <taxon>Pleosporales</taxon>
        <taxon>Pleosporineae</taxon>
        <taxon>Pleosporaceae</taxon>
        <taxon>Bipolaris</taxon>
    </lineage>
</organism>
<dbReference type="Proteomes" id="UP000624244">
    <property type="component" value="Unassembled WGS sequence"/>
</dbReference>
<name>A0A8H6DSC0_COCSA</name>
<sequence length="208" mass="23434">MTGRPNLQDLSQASNEALENLKKFRTENPLLITTMPPSPDKQHSPTGHMPGMASQPSKPHTRPSRVYHGPLARITRDMVFDRIYLLLADNLPTRWTQNPEALVHLTKSMANVVIRSGQYGDFGPYGLSSLAQISVYIGHEGIYHYMCLAVHPSYGDVRIIFRGNLCERESQDPIIHHEVMALCRIGFNKAANRLYADIVSRMPKKRSA</sequence>
<reference evidence="2" key="1">
    <citation type="submission" date="2019-11" db="EMBL/GenBank/DDBJ databases">
        <title>Bipolaris sorokiniana Genome sequencing.</title>
        <authorList>
            <person name="Wang H."/>
        </authorList>
    </citation>
    <scope>NUCLEOTIDE SEQUENCE</scope>
</reference>
<gene>
    <name evidence="2" type="ORF">GGP41_003636</name>
</gene>
<feature type="region of interest" description="Disordered" evidence="1">
    <location>
        <begin position="32"/>
        <end position="64"/>
    </location>
</feature>
<dbReference type="EMBL" id="WNKQ01000016">
    <property type="protein sequence ID" value="KAF5846269.1"/>
    <property type="molecule type" value="Genomic_DNA"/>
</dbReference>
<comment type="caution">
    <text evidence="2">The sequence shown here is derived from an EMBL/GenBank/DDBJ whole genome shotgun (WGS) entry which is preliminary data.</text>
</comment>
<accession>A0A8H6DSC0</accession>
<evidence type="ECO:0000313" key="3">
    <source>
        <dbReference type="Proteomes" id="UP000624244"/>
    </source>
</evidence>
<dbReference type="AlphaFoldDB" id="A0A8H6DSC0"/>